<sequence length="84" mass="9010">MNQVWWLLFAVPDLPALGRESWDFLAVPCVMTFSRANVTVFAIRGSTAFGVQFAEGTGRSVPSAPTTRVIAIGAQYVPPLANVA</sequence>
<proteinExistence type="predicted"/>
<dbReference type="EMBL" id="MAQA01000076">
    <property type="protein sequence ID" value="OCI29437.1"/>
    <property type="molecule type" value="Genomic_DNA"/>
</dbReference>
<evidence type="ECO:0000313" key="2">
    <source>
        <dbReference type="Proteomes" id="UP000093412"/>
    </source>
</evidence>
<gene>
    <name evidence="1" type="ORF">OERS_38620</name>
</gene>
<keyword evidence="2" id="KW-1185">Reference proteome</keyword>
<name>A0ABX2XZB9_9CELL</name>
<accession>A0ABX2XZB9</accession>
<dbReference type="Proteomes" id="UP000093412">
    <property type="component" value="Unassembled WGS sequence"/>
</dbReference>
<protein>
    <recommendedName>
        <fullName evidence="3">Secreted protein</fullName>
    </recommendedName>
</protein>
<evidence type="ECO:0000313" key="1">
    <source>
        <dbReference type="EMBL" id="OCI29437.1"/>
    </source>
</evidence>
<organism evidence="1 2">
    <name type="scientific">Oerskovia enterophila</name>
    <dbReference type="NCBI Taxonomy" id="43678"/>
    <lineage>
        <taxon>Bacteria</taxon>
        <taxon>Bacillati</taxon>
        <taxon>Actinomycetota</taxon>
        <taxon>Actinomycetes</taxon>
        <taxon>Micrococcales</taxon>
        <taxon>Cellulomonadaceae</taxon>
        <taxon>Oerskovia</taxon>
    </lineage>
</organism>
<evidence type="ECO:0008006" key="3">
    <source>
        <dbReference type="Google" id="ProtNLM"/>
    </source>
</evidence>
<reference evidence="1 2" key="1">
    <citation type="submission" date="2016-06" db="EMBL/GenBank/DDBJ databases">
        <title>Genome sequence of Oerskovia enterophila DSM 43852.</title>
        <authorList>
            <person name="Poehlein A."/>
            <person name="Jag V."/>
            <person name="Bengelsdorf F.R."/>
            <person name="Daniel R."/>
            <person name="Duerre P."/>
        </authorList>
    </citation>
    <scope>NUCLEOTIDE SEQUENCE [LARGE SCALE GENOMIC DNA]</scope>
    <source>
        <strain evidence="1 2">DSM 43852</strain>
    </source>
</reference>
<comment type="caution">
    <text evidence="1">The sequence shown here is derived from an EMBL/GenBank/DDBJ whole genome shotgun (WGS) entry which is preliminary data.</text>
</comment>